<evidence type="ECO:0000256" key="2">
    <source>
        <dbReference type="ARBA" id="ARBA00022692"/>
    </source>
</evidence>
<name>A0A9W7E5I4_9STRA</name>
<accession>A0A9W7E5I4</accession>
<evidence type="ECO:0000313" key="7">
    <source>
        <dbReference type="Proteomes" id="UP001165122"/>
    </source>
</evidence>
<dbReference type="GO" id="GO:0015095">
    <property type="term" value="F:magnesium ion transmembrane transporter activity"/>
    <property type="evidence" value="ECO:0007669"/>
    <property type="project" value="InterPro"/>
</dbReference>
<dbReference type="Pfam" id="PF05653">
    <property type="entry name" value="Mg_trans_NIPA"/>
    <property type="match status" value="1"/>
</dbReference>
<keyword evidence="2 5" id="KW-0812">Transmembrane</keyword>
<evidence type="ECO:0008006" key="8">
    <source>
        <dbReference type="Google" id="ProtNLM"/>
    </source>
</evidence>
<evidence type="ECO:0000256" key="4">
    <source>
        <dbReference type="ARBA" id="ARBA00023136"/>
    </source>
</evidence>
<comment type="subcellular location">
    <subcellularLocation>
        <location evidence="1">Membrane</location>
        <topology evidence="1">Multi-pass membrane protein</topology>
    </subcellularLocation>
</comment>
<evidence type="ECO:0000256" key="3">
    <source>
        <dbReference type="ARBA" id="ARBA00022989"/>
    </source>
</evidence>
<feature type="transmembrane region" description="Helical" evidence="5">
    <location>
        <begin position="268"/>
        <end position="289"/>
    </location>
</feature>
<feature type="transmembrane region" description="Helical" evidence="5">
    <location>
        <begin position="240"/>
        <end position="256"/>
    </location>
</feature>
<evidence type="ECO:0000313" key="6">
    <source>
        <dbReference type="EMBL" id="GMH66857.1"/>
    </source>
</evidence>
<dbReference type="AlphaFoldDB" id="A0A9W7E5I4"/>
<proteinExistence type="predicted"/>
<evidence type="ECO:0000256" key="5">
    <source>
        <dbReference type="SAM" id="Phobius"/>
    </source>
</evidence>
<comment type="caution">
    <text evidence="6">The sequence shown here is derived from an EMBL/GenBank/DDBJ whole genome shotgun (WGS) entry which is preliminary data.</text>
</comment>
<keyword evidence="4 5" id="KW-0472">Membrane</keyword>
<sequence length="345" mass="37598">MPSTNNSLAIPISLFGNAVNSAGYIVWKIAHLRQQAALAKNPSPTIDPPLRNCLFCKLPADHYLFTPLWWVGLILYGSGSSFHGYALSIGSMTVIAPMDSLTLVCNAVFAPVILKEQFDRFQFMGTLLIIVGIVGLALSSPEDPAEFDTTDSFGTYSEVSCVSIWSGWGAVVFVLYLIEKYKFRNAKPDPEKDPDDFSAVHLTMVCFIAAYFAALCQLLLKSLFSLLAEGKSSFEVLDIYAVSALFFATDITMEIYRQRALRQFPALYVVPLISAMLLTGSVILGGICYEEFDALTEREGTGFAISISLCILGVVVLNSKELLAKKGGKGVTDYAERGVINDASL</sequence>
<dbReference type="EMBL" id="BRXW01000565">
    <property type="protein sequence ID" value="GMH66857.1"/>
    <property type="molecule type" value="Genomic_DNA"/>
</dbReference>
<feature type="transmembrane region" description="Helical" evidence="5">
    <location>
        <begin position="159"/>
        <end position="178"/>
    </location>
</feature>
<reference evidence="7" key="1">
    <citation type="journal article" date="2023" name="Commun. Biol.">
        <title>Genome analysis of Parmales, the sister group of diatoms, reveals the evolutionary specialization of diatoms from phago-mixotrophs to photoautotrophs.</title>
        <authorList>
            <person name="Ban H."/>
            <person name="Sato S."/>
            <person name="Yoshikawa S."/>
            <person name="Yamada K."/>
            <person name="Nakamura Y."/>
            <person name="Ichinomiya M."/>
            <person name="Sato N."/>
            <person name="Blanc-Mathieu R."/>
            <person name="Endo H."/>
            <person name="Kuwata A."/>
            <person name="Ogata H."/>
        </authorList>
    </citation>
    <scope>NUCLEOTIDE SEQUENCE [LARGE SCALE GENOMIC DNA]</scope>
    <source>
        <strain evidence="7">NIES 3700</strain>
    </source>
</reference>
<dbReference type="InterPro" id="IPR008521">
    <property type="entry name" value="Mg_trans_NIPA"/>
</dbReference>
<dbReference type="PANTHER" id="PTHR12570">
    <property type="match status" value="1"/>
</dbReference>
<feature type="transmembrane region" description="Helical" evidence="5">
    <location>
        <begin position="121"/>
        <end position="139"/>
    </location>
</feature>
<gene>
    <name evidence="6" type="ORF">TrLO_g12767</name>
</gene>
<feature type="transmembrane region" description="Helical" evidence="5">
    <location>
        <begin position="85"/>
        <end position="109"/>
    </location>
</feature>
<dbReference type="OrthoDB" id="165382at2759"/>
<organism evidence="6 7">
    <name type="scientific">Triparma laevis f. longispina</name>
    <dbReference type="NCBI Taxonomy" id="1714387"/>
    <lineage>
        <taxon>Eukaryota</taxon>
        <taxon>Sar</taxon>
        <taxon>Stramenopiles</taxon>
        <taxon>Ochrophyta</taxon>
        <taxon>Bolidophyceae</taxon>
        <taxon>Parmales</taxon>
        <taxon>Triparmaceae</taxon>
        <taxon>Triparma</taxon>
    </lineage>
</organism>
<feature type="transmembrane region" description="Helical" evidence="5">
    <location>
        <begin position="301"/>
        <end position="319"/>
    </location>
</feature>
<evidence type="ECO:0000256" key="1">
    <source>
        <dbReference type="ARBA" id="ARBA00004141"/>
    </source>
</evidence>
<keyword evidence="3 5" id="KW-1133">Transmembrane helix</keyword>
<dbReference type="SUPFAM" id="SSF103481">
    <property type="entry name" value="Multidrug resistance efflux transporter EmrE"/>
    <property type="match status" value="1"/>
</dbReference>
<keyword evidence="7" id="KW-1185">Reference proteome</keyword>
<feature type="transmembrane region" description="Helical" evidence="5">
    <location>
        <begin position="60"/>
        <end position="79"/>
    </location>
</feature>
<dbReference type="Proteomes" id="UP001165122">
    <property type="component" value="Unassembled WGS sequence"/>
</dbReference>
<dbReference type="Gene3D" id="1.10.3730.20">
    <property type="match status" value="1"/>
</dbReference>
<dbReference type="InterPro" id="IPR037185">
    <property type="entry name" value="EmrE-like"/>
</dbReference>
<dbReference type="GO" id="GO:0016020">
    <property type="term" value="C:membrane"/>
    <property type="evidence" value="ECO:0007669"/>
    <property type="project" value="UniProtKB-SubCell"/>
</dbReference>
<feature type="transmembrane region" description="Helical" evidence="5">
    <location>
        <begin position="199"/>
        <end position="220"/>
    </location>
</feature>
<protein>
    <recommendedName>
        <fullName evidence="8">Magnesium transporter</fullName>
    </recommendedName>
</protein>